<protein>
    <submittedName>
        <fullName evidence="1">Uncharacterized protein</fullName>
    </submittedName>
</protein>
<dbReference type="RefSeq" id="XP_021882691.1">
    <property type="nucleotide sequence ID" value="XM_022026183.1"/>
</dbReference>
<evidence type="ECO:0000313" key="2">
    <source>
        <dbReference type="Proteomes" id="UP000193648"/>
    </source>
</evidence>
<dbReference type="InParanoid" id="A0A1Y2GSU1"/>
<proteinExistence type="predicted"/>
<dbReference type="OrthoDB" id="2436605at2759"/>
<dbReference type="Proteomes" id="UP000193648">
    <property type="component" value="Unassembled WGS sequence"/>
</dbReference>
<accession>A0A1Y2GSU1</accession>
<evidence type="ECO:0000313" key="1">
    <source>
        <dbReference type="EMBL" id="ORZ20151.1"/>
    </source>
</evidence>
<dbReference type="EMBL" id="MCFF01000013">
    <property type="protein sequence ID" value="ORZ20151.1"/>
    <property type="molecule type" value="Genomic_DNA"/>
</dbReference>
<dbReference type="GeneID" id="33568026"/>
<sequence length="243" mass="27521">MAETNHLSSQIQAMDSILAMASESNPPQTNCTTTLDTMTTDSTTISLPLLKSFRVGQMILEAEASQAQLAMLDAQLRNIEKQLLVKDVQNLSADPRICCLESFTSQIQFLIENRVQLLDILDTPTRAEHLLLHQQHHKEFVDLFKTIQREVLKIQTYLEAIAWKEAFFKSADEVTKLKSSLKQLTVLVLQQTQLIDASHTFYLSCLLSGSNHTSNYDASRQAFMDFMRRLENKSSAQNENPEA</sequence>
<reference evidence="1 2" key="1">
    <citation type="submission" date="2016-07" db="EMBL/GenBank/DDBJ databases">
        <title>Pervasive Adenine N6-methylation of Active Genes in Fungi.</title>
        <authorList>
            <consortium name="DOE Joint Genome Institute"/>
            <person name="Mondo S.J."/>
            <person name="Dannebaum R.O."/>
            <person name="Kuo R.C."/>
            <person name="Labutti K."/>
            <person name="Haridas S."/>
            <person name="Kuo A."/>
            <person name="Salamov A."/>
            <person name="Ahrendt S.R."/>
            <person name="Lipzen A."/>
            <person name="Sullivan W."/>
            <person name="Andreopoulos W.B."/>
            <person name="Clum A."/>
            <person name="Lindquist E."/>
            <person name="Daum C."/>
            <person name="Ramamoorthy G.K."/>
            <person name="Gryganskyi A."/>
            <person name="Culley D."/>
            <person name="Magnuson J.K."/>
            <person name="James T.Y."/>
            <person name="O'Malley M.A."/>
            <person name="Stajich J.E."/>
            <person name="Spatafora J.W."/>
            <person name="Visel A."/>
            <person name="Grigoriev I.V."/>
        </authorList>
    </citation>
    <scope>NUCLEOTIDE SEQUENCE [LARGE SCALE GENOMIC DNA]</scope>
    <source>
        <strain evidence="1 2">NRRL 3116</strain>
    </source>
</reference>
<comment type="caution">
    <text evidence="1">The sequence shown here is derived from an EMBL/GenBank/DDBJ whole genome shotgun (WGS) entry which is preliminary data.</text>
</comment>
<name>A0A1Y2GSU1_9FUNG</name>
<keyword evidence="2" id="KW-1185">Reference proteome</keyword>
<dbReference type="AlphaFoldDB" id="A0A1Y2GSU1"/>
<gene>
    <name evidence="1" type="ORF">BCR41DRAFT_36570</name>
</gene>
<organism evidence="1 2">
    <name type="scientific">Lobosporangium transversale</name>
    <dbReference type="NCBI Taxonomy" id="64571"/>
    <lineage>
        <taxon>Eukaryota</taxon>
        <taxon>Fungi</taxon>
        <taxon>Fungi incertae sedis</taxon>
        <taxon>Mucoromycota</taxon>
        <taxon>Mortierellomycotina</taxon>
        <taxon>Mortierellomycetes</taxon>
        <taxon>Mortierellales</taxon>
        <taxon>Mortierellaceae</taxon>
        <taxon>Lobosporangium</taxon>
    </lineage>
</organism>